<name>A0ABU6YWQ8_9FABA</name>
<feature type="compositionally biased region" description="Polar residues" evidence="1">
    <location>
        <begin position="184"/>
        <end position="193"/>
    </location>
</feature>
<organism evidence="2 3">
    <name type="scientific">Stylosanthes scabra</name>
    <dbReference type="NCBI Taxonomy" id="79078"/>
    <lineage>
        <taxon>Eukaryota</taxon>
        <taxon>Viridiplantae</taxon>
        <taxon>Streptophyta</taxon>
        <taxon>Embryophyta</taxon>
        <taxon>Tracheophyta</taxon>
        <taxon>Spermatophyta</taxon>
        <taxon>Magnoliopsida</taxon>
        <taxon>eudicotyledons</taxon>
        <taxon>Gunneridae</taxon>
        <taxon>Pentapetalae</taxon>
        <taxon>rosids</taxon>
        <taxon>fabids</taxon>
        <taxon>Fabales</taxon>
        <taxon>Fabaceae</taxon>
        <taxon>Papilionoideae</taxon>
        <taxon>50 kb inversion clade</taxon>
        <taxon>dalbergioids sensu lato</taxon>
        <taxon>Dalbergieae</taxon>
        <taxon>Pterocarpus clade</taxon>
        <taxon>Stylosanthes</taxon>
    </lineage>
</organism>
<keyword evidence="3" id="KW-1185">Reference proteome</keyword>
<evidence type="ECO:0000313" key="2">
    <source>
        <dbReference type="EMBL" id="MED6214389.1"/>
    </source>
</evidence>
<evidence type="ECO:0000256" key="1">
    <source>
        <dbReference type="SAM" id="MobiDB-lite"/>
    </source>
</evidence>
<feature type="compositionally biased region" description="Low complexity" evidence="1">
    <location>
        <begin position="170"/>
        <end position="181"/>
    </location>
</feature>
<dbReference type="Proteomes" id="UP001341840">
    <property type="component" value="Unassembled WGS sequence"/>
</dbReference>
<evidence type="ECO:0000313" key="3">
    <source>
        <dbReference type="Proteomes" id="UP001341840"/>
    </source>
</evidence>
<feature type="region of interest" description="Disordered" evidence="1">
    <location>
        <begin position="85"/>
        <end position="193"/>
    </location>
</feature>
<accession>A0ABU6YWQ8</accession>
<gene>
    <name evidence="2" type="ORF">PIB30_102518</name>
</gene>
<comment type="caution">
    <text evidence="2">The sequence shown here is derived from an EMBL/GenBank/DDBJ whole genome shotgun (WGS) entry which is preliminary data.</text>
</comment>
<protein>
    <submittedName>
        <fullName evidence="2">Uncharacterized protein</fullName>
    </submittedName>
</protein>
<proteinExistence type="predicted"/>
<feature type="compositionally biased region" description="Basic and acidic residues" evidence="1">
    <location>
        <begin position="159"/>
        <end position="168"/>
    </location>
</feature>
<reference evidence="2 3" key="1">
    <citation type="journal article" date="2023" name="Plants (Basel)">
        <title>Bridging the Gap: Combining Genomics and Transcriptomics Approaches to Understand Stylosanthes scabra, an Orphan Legume from the Brazilian Caatinga.</title>
        <authorList>
            <person name="Ferreira-Neto J.R.C."/>
            <person name="da Silva M.D."/>
            <person name="Binneck E."/>
            <person name="de Melo N.F."/>
            <person name="da Silva R.H."/>
            <person name="de Melo A.L.T.M."/>
            <person name="Pandolfi V."/>
            <person name="Bustamante F.O."/>
            <person name="Brasileiro-Vidal A.C."/>
            <person name="Benko-Iseppon A.M."/>
        </authorList>
    </citation>
    <scope>NUCLEOTIDE SEQUENCE [LARGE SCALE GENOMIC DNA]</scope>
    <source>
        <tissue evidence="2">Leaves</tissue>
    </source>
</reference>
<sequence length="328" mass="37836">MHIVTWFTIVSVAKIAENVMVNVGKLTIPTDLYIIRQTEGDKGGRPQVLLGRLFLKTARFKLQYDDDTFFLSVGKITEVFHVTRPPAPRKKGAHQLRVSSKKIEPEKLSRSEGRKESENPKNDGFLEKGLRIAPPQLKKKRKKVPLNLERKKEKKKKKQEQGKSEKKMMASKVKAPAKAPSTRVRGSTSQQQPPLEIQLYEAPAHEETAKILEERRALHECTIKFPKGEDTFEERILARGWEFMYEPSIPINLSWVREFYANRTKKDQREIFLRRKKISCFVSTIEKILNIPKLKGNCAYSKIFVAYNKNALNMDDVLKFIGKKGATW</sequence>
<dbReference type="EMBL" id="JASCZI010244827">
    <property type="protein sequence ID" value="MED6214389.1"/>
    <property type="molecule type" value="Genomic_DNA"/>
</dbReference>
<feature type="compositionally biased region" description="Basic and acidic residues" evidence="1">
    <location>
        <begin position="101"/>
        <end position="130"/>
    </location>
</feature>